<accession>A0A5C1I039</accession>
<evidence type="ECO:0000313" key="2">
    <source>
        <dbReference type="EMBL" id="QEM11304.1"/>
    </source>
</evidence>
<protein>
    <submittedName>
        <fullName evidence="2">Uncharacterized protein</fullName>
    </submittedName>
</protein>
<gene>
    <name evidence="2" type="ORF">DEO27_015155</name>
</gene>
<keyword evidence="3" id="KW-1185">Reference proteome</keyword>
<dbReference type="EMBL" id="CP043450">
    <property type="protein sequence ID" value="QEM11304.1"/>
    <property type="molecule type" value="Genomic_DNA"/>
</dbReference>
<dbReference type="RefSeq" id="WP_112573846.1">
    <property type="nucleotide sequence ID" value="NZ_CP043450.1"/>
</dbReference>
<feature type="region of interest" description="Disordered" evidence="1">
    <location>
        <begin position="1"/>
        <end position="60"/>
    </location>
</feature>
<sequence length="60" mass="6597">MKAQQDFKNNANTQGKSTADRAFTNHNDAQKQKGISNAGGQRSDQTSSRDSAHHPERKKA</sequence>
<dbReference type="OrthoDB" id="773024at2"/>
<dbReference type="KEGG" id="mrub:DEO27_015155"/>
<dbReference type="AlphaFoldDB" id="A0A5C1I039"/>
<dbReference type="Proteomes" id="UP000251402">
    <property type="component" value="Chromosome"/>
</dbReference>
<evidence type="ECO:0000256" key="1">
    <source>
        <dbReference type="SAM" id="MobiDB-lite"/>
    </source>
</evidence>
<organism evidence="2 3">
    <name type="scientific">Mucilaginibacter rubeus</name>
    <dbReference type="NCBI Taxonomy" id="2027860"/>
    <lineage>
        <taxon>Bacteria</taxon>
        <taxon>Pseudomonadati</taxon>
        <taxon>Bacteroidota</taxon>
        <taxon>Sphingobacteriia</taxon>
        <taxon>Sphingobacteriales</taxon>
        <taxon>Sphingobacteriaceae</taxon>
        <taxon>Mucilaginibacter</taxon>
    </lineage>
</organism>
<feature type="compositionally biased region" description="Polar residues" evidence="1">
    <location>
        <begin position="1"/>
        <end position="17"/>
    </location>
</feature>
<feature type="compositionally biased region" description="Polar residues" evidence="1">
    <location>
        <begin position="33"/>
        <end position="49"/>
    </location>
</feature>
<reference evidence="2" key="1">
    <citation type="submission" date="2019-08" db="EMBL/GenBank/DDBJ databases">
        <title>Comparative genome analysis confer to the adaptation heavy metal polluted environment.</title>
        <authorList>
            <person name="Li Y."/>
        </authorList>
    </citation>
    <scope>NUCLEOTIDE SEQUENCE [LARGE SCALE GENOMIC DNA]</scope>
    <source>
        <strain evidence="2">P1</strain>
    </source>
</reference>
<evidence type="ECO:0000313" key="3">
    <source>
        <dbReference type="Proteomes" id="UP000251402"/>
    </source>
</evidence>
<proteinExistence type="predicted"/>
<name>A0A5C1I039_9SPHI</name>